<keyword evidence="8" id="KW-1185">Reference proteome</keyword>
<dbReference type="SUPFAM" id="SSF50978">
    <property type="entry name" value="WD40 repeat-like"/>
    <property type="match status" value="1"/>
</dbReference>
<evidence type="ECO:0000313" key="9">
    <source>
        <dbReference type="RefSeq" id="XP_015189511.1"/>
    </source>
</evidence>
<feature type="compositionally biased region" description="Acidic residues" evidence="5">
    <location>
        <begin position="836"/>
        <end position="853"/>
    </location>
</feature>
<comment type="subcellular location">
    <subcellularLocation>
        <location evidence="1">Cytoplasm</location>
    </subcellularLocation>
</comment>
<feature type="domain" description="Rab3GAP regulatory subunit C-terminal" evidence="7">
    <location>
        <begin position="863"/>
        <end position="1383"/>
    </location>
</feature>
<evidence type="ECO:0000256" key="4">
    <source>
        <dbReference type="ARBA" id="ARBA00022490"/>
    </source>
</evidence>
<dbReference type="PANTHER" id="PTHR12472">
    <property type="entry name" value="RAB3-GAP REGULATORY DOMAIN"/>
    <property type="match status" value="1"/>
</dbReference>
<dbReference type="Proteomes" id="UP000694924">
    <property type="component" value="Unplaced"/>
</dbReference>
<dbReference type="InterPro" id="IPR036322">
    <property type="entry name" value="WD40_repeat_dom_sf"/>
</dbReference>
<dbReference type="InterPro" id="IPR032839">
    <property type="entry name" value="RAB3GAP_N"/>
</dbReference>
<keyword evidence="4" id="KW-0963">Cytoplasm</keyword>
<keyword evidence="3" id="KW-0343">GTPase activation</keyword>
<protein>
    <submittedName>
        <fullName evidence="9">Rab3 GTPase-activating protein non-catalytic subunit</fullName>
    </submittedName>
</protein>
<evidence type="ECO:0000259" key="6">
    <source>
        <dbReference type="Pfam" id="PF14655"/>
    </source>
</evidence>
<comment type="similarity">
    <text evidence="2">Belongs to the Rab3-GAP regulatory subunit family.</text>
</comment>
<name>A0ABM1JAM3_POLDO</name>
<evidence type="ECO:0000313" key="8">
    <source>
        <dbReference type="Proteomes" id="UP000694924"/>
    </source>
</evidence>
<feature type="domain" description="Rab3-GAP regulatory subunit N-terminal" evidence="6">
    <location>
        <begin position="39"/>
        <end position="459"/>
    </location>
</feature>
<feature type="domain" description="Rab3GAP regulatory subunit C-terminal" evidence="7">
    <location>
        <begin position="742"/>
        <end position="837"/>
    </location>
</feature>
<evidence type="ECO:0000256" key="3">
    <source>
        <dbReference type="ARBA" id="ARBA00022468"/>
    </source>
</evidence>
<feature type="region of interest" description="Disordered" evidence="5">
    <location>
        <begin position="833"/>
        <end position="864"/>
    </location>
</feature>
<evidence type="ECO:0000256" key="1">
    <source>
        <dbReference type="ARBA" id="ARBA00004496"/>
    </source>
</evidence>
<reference evidence="9" key="1">
    <citation type="submission" date="2025-08" db="UniProtKB">
        <authorList>
            <consortium name="RefSeq"/>
        </authorList>
    </citation>
    <scope>IDENTIFICATION</scope>
    <source>
        <tissue evidence="9">Whole body</tissue>
    </source>
</reference>
<evidence type="ECO:0000256" key="5">
    <source>
        <dbReference type="SAM" id="MobiDB-lite"/>
    </source>
</evidence>
<accession>A0ABM1JAM3</accession>
<dbReference type="RefSeq" id="XP_015189511.1">
    <property type="nucleotide sequence ID" value="XM_015334025.1"/>
</dbReference>
<proteinExistence type="inferred from homology"/>
<evidence type="ECO:0000256" key="2">
    <source>
        <dbReference type="ARBA" id="ARBA00008153"/>
    </source>
</evidence>
<sequence>MSCQIKTIGNLKDLNKVREILSGDAVTRSEPVASHELPLQDCFISLSSAGDVLALAQNTKMIILISKWDSQEPSESKNKFHIVWNGIVTENQNEWITSIICLPLISLGKISAGTSPDWTCIAVGFNNGILRFYTETGALLLEQQLHNEPILGIKCQSSSFHRHSMNKQPLEELYIIYRSIICILQGFPLFTTLRACRNHLARVQAKCNDVSPATTLSYKKWEFRNQDITNDAEIIGTTSVNSFNHLMTASLCGGYNALYRSSAPQHNLVMATGKRPFIGFHYALEGGNAPVLSDVAAAMASKLVNAIGTAVPWFRSNSKTSASLDISKNNGQESTETLSCRYSISDLMREGDSIVCSPNKMLSAVTDAMGRVTLVDNKRGVAVRMWKGYRDAQCGWIEVEEIKHSGIHKSSNRNARTSNNRNTLFLVIYAPKKGVIDIWGIQQGPKITTFTASKNGRLLYINYGLLGMNETANLTKNDAQHACVFMDPLGGLKEIIVPFHFALSSKNAKKACDIYLLRKLKNFLREEDFDKEKLITEVRNACLAMKTNEVKLQTLELLMNTKDILPDALLIAVNSIDKMFDESDPNMMDSVAKVLHKLIVQLQKIIAFYIFINSCNLENTVKSIDSTDNEKSNIEMLALTLLISEHEVDRILTLHKTIYDIGNDNIKSESKVKFNDNERQFFNFLTCFDFGVSNLAVLQKDITLEKKYQIAVLIFEKCMTSHETIETWKTAAANSNIQPNVFMQLALIYWMYKEDDRNLELTLTQFTQLLHAICSLNSIEEICVDYNESSLWWKDVRTVLTESLNPLHAYTAALACRAVAVTLEKYKDKTYNTTEETCDDDDNNKNDTDDDNDPQLKVDKSSEKSNLVAHEEVYSSINEWENISKDTCQFSLLIGNLEDVMVLNAVVRQRLLGDPPNDFFKLPFELQNISLGMILSNGKGSVSEIVAKWLSSTGVHPAQLVDLTDIEFEQSNLEENVVPEKEISTVNLQEDAIVLSSSPVVNQTESNTNATAQAWVLEKLSLLKHHFPYSLTSSVLLANLCWEFAMAWNKNVSKLENLDAALTVLRHIPMKHMQHGVCCLLWTLYIKKRMEAAGKIMNKLGKLPKERLSLQETGLSDKQLITFLEYCVTFFDIFSDAELLQTNTVLLKSEELWEGQSGPQPFAFSALLQTPAWYELIILHLQIANVLYMMANFNLKISKPLNNLFESVTHPYFFQDISDKIMFTWNHDDRKDSLRLEFLRHVITASMDFIHQETVDGKTLSSTQAVLWMSRCQTLGSMWKLNSDELRIHQACQLYINGFDRLAEEVVGAVNDTDKLASDLLPIAGRRMMAYLSKSPDLLEEVSRISTTLHKYLESLNMSELILTNCSNNDTIELIHKVSRYLPDTHSEFHVIQRMLDATFIFQDKT</sequence>
<feature type="compositionally biased region" description="Basic and acidic residues" evidence="5">
    <location>
        <begin position="854"/>
        <end position="864"/>
    </location>
</feature>
<dbReference type="Pfam" id="PF14656">
    <property type="entry name" value="RAB3GAP2_C"/>
    <property type="match status" value="2"/>
</dbReference>
<evidence type="ECO:0000259" key="7">
    <source>
        <dbReference type="Pfam" id="PF14656"/>
    </source>
</evidence>
<dbReference type="PANTHER" id="PTHR12472:SF0">
    <property type="entry name" value="RAB3 GTPASE-ACTIVATING PROTEIN NON-CATALYTIC SUBUNIT"/>
    <property type="match status" value="1"/>
</dbReference>
<dbReference type="InterPro" id="IPR026059">
    <property type="entry name" value="Rab3GAP2"/>
</dbReference>
<dbReference type="InterPro" id="IPR029257">
    <property type="entry name" value="RAB3GAP2_C"/>
</dbReference>
<organism evidence="8 9">
    <name type="scientific">Polistes dominula</name>
    <name type="common">European paper wasp</name>
    <name type="synonym">Vespa dominula</name>
    <dbReference type="NCBI Taxonomy" id="743375"/>
    <lineage>
        <taxon>Eukaryota</taxon>
        <taxon>Metazoa</taxon>
        <taxon>Ecdysozoa</taxon>
        <taxon>Arthropoda</taxon>
        <taxon>Hexapoda</taxon>
        <taxon>Insecta</taxon>
        <taxon>Pterygota</taxon>
        <taxon>Neoptera</taxon>
        <taxon>Endopterygota</taxon>
        <taxon>Hymenoptera</taxon>
        <taxon>Apocrita</taxon>
        <taxon>Aculeata</taxon>
        <taxon>Vespoidea</taxon>
        <taxon>Vespidae</taxon>
        <taxon>Polistinae</taxon>
        <taxon>Polistini</taxon>
        <taxon>Polistes</taxon>
    </lineage>
</organism>
<dbReference type="GeneID" id="107073395"/>
<dbReference type="Pfam" id="PF14655">
    <property type="entry name" value="RAB3GAP2_N"/>
    <property type="match status" value="1"/>
</dbReference>
<gene>
    <name evidence="9" type="primary">LOC107073395</name>
</gene>